<feature type="region of interest" description="Disordered" evidence="1">
    <location>
        <begin position="1"/>
        <end position="26"/>
    </location>
</feature>
<sequence length="161" mass="19028">MEEVDEALLNEEIEEEKEEEEMEDEELEKHDFETIKILLMATKAIAQVLNALMALIHNGHIESSLARRPISTIGYNYINKVLNEDPQHFRQLYRMYPDVFLKLCGIIREKTHLHDTRFICIEEMFATFLLTVGQNSRYCQTRDTFEQSHFTRSKNFNKVLA</sequence>
<dbReference type="InterPro" id="IPR058353">
    <property type="entry name" value="DUF8040"/>
</dbReference>
<dbReference type="Proteomes" id="UP000327085">
    <property type="component" value="Unassembled WGS sequence"/>
</dbReference>
<protein>
    <submittedName>
        <fullName evidence="3">PREDICTED: putative nuclease HARBI1</fullName>
    </submittedName>
</protein>
<feature type="domain" description="DUF8040" evidence="2">
    <location>
        <begin position="73"/>
        <end position="160"/>
    </location>
</feature>
<dbReference type="Gramene" id="VVA40050">
    <property type="protein sequence ID" value="VVA40050"/>
    <property type="gene ID" value="Prudul26B011762"/>
</dbReference>
<evidence type="ECO:0000313" key="3">
    <source>
        <dbReference type="EMBL" id="VVA40050.1"/>
    </source>
</evidence>
<name>A0A5E4GJZ2_PRUDU</name>
<proteinExistence type="predicted"/>
<dbReference type="Pfam" id="PF26138">
    <property type="entry name" value="DUF8040"/>
    <property type="match status" value="1"/>
</dbReference>
<evidence type="ECO:0000259" key="2">
    <source>
        <dbReference type="Pfam" id="PF26138"/>
    </source>
</evidence>
<accession>A0A5E4GJZ2</accession>
<gene>
    <name evidence="3" type="ORF">ALMOND_2B011762</name>
</gene>
<dbReference type="EMBL" id="CABIKO010000902">
    <property type="protein sequence ID" value="VVA40050.1"/>
    <property type="molecule type" value="Genomic_DNA"/>
</dbReference>
<organism evidence="3 4">
    <name type="scientific">Prunus dulcis</name>
    <name type="common">Almond</name>
    <name type="synonym">Amygdalus dulcis</name>
    <dbReference type="NCBI Taxonomy" id="3755"/>
    <lineage>
        <taxon>Eukaryota</taxon>
        <taxon>Viridiplantae</taxon>
        <taxon>Streptophyta</taxon>
        <taxon>Embryophyta</taxon>
        <taxon>Tracheophyta</taxon>
        <taxon>Spermatophyta</taxon>
        <taxon>Magnoliopsida</taxon>
        <taxon>eudicotyledons</taxon>
        <taxon>Gunneridae</taxon>
        <taxon>Pentapetalae</taxon>
        <taxon>rosids</taxon>
        <taxon>fabids</taxon>
        <taxon>Rosales</taxon>
        <taxon>Rosaceae</taxon>
        <taxon>Amygdaloideae</taxon>
        <taxon>Amygdaleae</taxon>
        <taxon>Prunus</taxon>
    </lineage>
</organism>
<dbReference type="OMA" id="ICIEEMF"/>
<evidence type="ECO:0000256" key="1">
    <source>
        <dbReference type="SAM" id="MobiDB-lite"/>
    </source>
</evidence>
<dbReference type="AlphaFoldDB" id="A0A5E4GJZ2"/>
<dbReference type="InParanoid" id="A0A5E4GJZ2"/>
<evidence type="ECO:0000313" key="4">
    <source>
        <dbReference type="Proteomes" id="UP000327085"/>
    </source>
</evidence>
<reference evidence="4" key="1">
    <citation type="journal article" date="2020" name="Plant J.">
        <title>Transposons played a major role in the diversification between the closely related almond and peach genomes: results from the almond genome sequence.</title>
        <authorList>
            <person name="Alioto T."/>
            <person name="Alexiou K.G."/>
            <person name="Bardil A."/>
            <person name="Barteri F."/>
            <person name="Castanera R."/>
            <person name="Cruz F."/>
            <person name="Dhingra A."/>
            <person name="Duval H."/>
            <person name="Fernandez I Marti A."/>
            <person name="Frias L."/>
            <person name="Galan B."/>
            <person name="Garcia J.L."/>
            <person name="Howad W."/>
            <person name="Gomez-Garrido J."/>
            <person name="Gut M."/>
            <person name="Julca I."/>
            <person name="Morata J."/>
            <person name="Puigdomenech P."/>
            <person name="Ribeca P."/>
            <person name="Rubio Cabetas M.J."/>
            <person name="Vlasova A."/>
            <person name="Wirthensohn M."/>
            <person name="Garcia-Mas J."/>
            <person name="Gabaldon T."/>
            <person name="Casacuberta J.M."/>
            <person name="Arus P."/>
        </authorList>
    </citation>
    <scope>NUCLEOTIDE SEQUENCE [LARGE SCALE GENOMIC DNA]</scope>
    <source>
        <strain evidence="4">cv. Texas</strain>
    </source>
</reference>